<feature type="transmembrane region" description="Helical" evidence="6">
    <location>
        <begin position="21"/>
        <end position="41"/>
    </location>
</feature>
<keyword evidence="3 6" id="KW-1133">Transmembrane helix</keyword>
<name>A0A2B7Y4D6_9EURO</name>
<evidence type="ECO:0000256" key="6">
    <source>
        <dbReference type="SAM" id="Phobius"/>
    </source>
</evidence>
<feature type="transmembrane region" description="Helical" evidence="6">
    <location>
        <begin position="133"/>
        <end position="154"/>
    </location>
</feature>
<feature type="transmembrane region" description="Helical" evidence="6">
    <location>
        <begin position="102"/>
        <end position="124"/>
    </location>
</feature>
<dbReference type="Pfam" id="PF20684">
    <property type="entry name" value="Fung_rhodopsin"/>
    <property type="match status" value="1"/>
</dbReference>
<evidence type="ECO:0000313" key="8">
    <source>
        <dbReference type="EMBL" id="PGH15911.1"/>
    </source>
</evidence>
<dbReference type="STRING" id="1447875.A0A2B7Y4D6"/>
<keyword evidence="2 6" id="KW-0812">Transmembrane</keyword>
<keyword evidence="4 6" id="KW-0472">Membrane</keyword>
<dbReference type="PANTHER" id="PTHR33048:SF163">
    <property type="entry name" value="INTEGRAL MEMBRANE PROTEIN (AFU_ORTHOLOGUE AFUA_8G05510)"/>
    <property type="match status" value="1"/>
</dbReference>
<dbReference type="Proteomes" id="UP000223968">
    <property type="component" value="Unassembled WGS sequence"/>
</dbReference>
<evidence type="ECO:0000256" key="2">
    <source>
        <dbReference type="ARBA" id="ARBA00022692"/>
    </source>
</evidence>
<feature type="domain" description="Rhodopsin" evidence="7">
    <location>
        <begin position="38"/>
        <end position="279"/>
    </location>
</feature>
<gene>
    <name evidence="8" type="ORF">AJ79_02078</name>
</gene>
<evidence type="ECO:0000259" key="7">
    <source>
        <dbReference type="Pfam" id="PF20684"/>
    </source>
</evidence>
<dbReference type="OrthoDB" id="5429740at2759"/>
<accession>A0A2B7Y4D6</accession>
<dbReference type="PANTHER" id="PTHR33048">
    <property type="entry name" value="PTH11-LIKE INTEGRAL MEMBRANE PROTEIN (AFU_ORTHOLOGUE AFUA_5G11245)"/>
    <property type="match status" value="1"/>
</dbReference>
<keyword evidence="9" id="KW-1185">Reference proteome</keyword>
<evidence type="ECO:0000256" key="3">
    <source>
        <dbReference type="ARBA" id="ARBA00022989"/>
    </source>
</evidence>
<dbReference type="EMBL" id="PDNB01000021">
    <property type="protein sequence ID" value="PGH15911.1"/>
    <property type="molecule type" value="Genomic_DNA"/>
</dbReference>
<dbReference type="AlphaFoldDB" id="A0A2B7Y4D6"/>
<protein>
    <recommendedName>
        <fullName evidence="7">Rhodopsin domain-containing protein</fullName>
    </recommendedName>
</protein>
<sequence length="396" mass="44788">MKPFGDPPPGIDLSVNRTRTNNAAVATTYGLAVIAVALRFYTRMRMQHVAIKADDWVILVSLRPNPISCSETNRLVAGGYHGLGRHVWAVPLGEVMVLIEILFAYMLIYIVTVPLIKFSILLFYRRLFGMNKAIWICFFLSAGYWISCTIALVACCRPPSYFWTQIVDQSAGRCVFDPYTFYIGNAGANVITDALIFLIPIPLIWKLRMRTGRKLIVCGIFLLGGFVCVVSIVRIHLMTSLARSIDITYILSDVFIWSTVEPCIGIVCACLPSLQPLFQCIIRTVFGSSIGNIFATSRNFSSDFVRPREDDNDEKKVTFKLKRGKDEHEPKRKVARVRFRPSDDTAVLTTTSEHVEMDDLRIDDSGDCDDGNNTDFTSPMSIRVKMDFDWREDHHQ</sequence>
<evidence type="ECO:0000256" key="4">
    <source>
        <dbReference type="ARBA" id="ARBA00023136"/>
    </source>
</evidence>
<evidence type="ECO:0000256" key="5">
    <source>
        <dbReference type="ARBA" id="ARBA00038359"/>
    </source>
</evidence>
<comment type="caution">
    <text evidence="8">The sequence shown here is derived from an EMBL/GenBank/DDBJ whole genome shotgun (WGS) entry which is preliminary data.</text>
</comment>
<dbReference type="InterPro" id="IPR052337">
    <property type="entry name" value="SAT4-like"/>
</dbReference>
<organism evidence="8 9">
    <name type="scientific">Helicocarpus griseus UAMH5409</name>
    <dbReference type="NCBI Taxonomy" id="1447875"/>
    <lineage>
        <taxon>Eukaryota</taxon>
        <taxon>Fungi</taxon>
        <taxon>Dikarya</taxon>
        <taxon>Ascomycota</taxon>
        <taxon>Pezizomycotina</taxon>
        <taxon>Eurotiomycetes</taxon>
        <taxon>Eurotiomycetidae</taxon>
        <taxon>Onygenales</taxon>
        <taxon>Ajellomycetaceae</taxon>
        <taxon>Helicocarpus</taxon>
    </lineage>
</organism>
<dbReference type="GO" id="GO:0016020">
    <property type="term" value="C:membrane"/>
    <property type="evidence" value="ECO:0007669"/>
    <property type="project" value="UniProtKB-SubCell"/>
</dbReference>
<dbReference type="InterPro" id="IPR049326">
    <property type="entry name" value="Rhodopsin_dom_fungi"/>
</dbReference>
<evidence type="ECO:0000256" key="1">
    <source>
        <dbReference type="ARBA" id="ARBA00004141"/>
    </source>
</evidence>
<evidence type="ECO:0000313" key="9">
    <source>
        <dbReference type="Proteomes" id="UP000223968"/>
    </source>
</evidence>
<proteinExistence type="inferred from homology"/>
<reference evidence="8 9" key="1">
    <citation type="submission" date="2017-10" db="EMBL/GenBank/DDBJ databases">
        <title>Comparative genomics in systemic dimorphic fungi from Ajellomycetaceae.</title>
        <authorList>
            <person name="Munoz J.F."/>
            <person name="Mcewen J.G."/>
            <person name="Clay O.K."/>
            <person name="Cuomo C.A."/>
        </authorList>
    </citation>
    <scope>NUCLEOTIDE SEQUENCE [LARGE SCALE GENOMIC DNA]</scope>
    <source>
        <strain evidence="8 9">UAMH5409</strain>
    </source>
</reference>
<feature type="transmembrane region" description="Helical" evidence="6">
    <location>
        <begin position="215"/>
        <end position="235"/>
    </location>
</feature>
<comment type="subcellular location">
    <subcellularLocation>
        <location evidence="1">Membrane</location>
        <topology evidence="1">Multi-pass membrane protein</topology>
    </subcellularLocation>
</comment>
<comment type="similarity">
    <text evidence="5">Belongs to the SAT4 family.</text>
</comment>